<evidence type="ECO:0000313" key="2">
    <source>
        <dbReference type="EMBL" id="SSW67832.1"/>
    </source>
</evidence>
<dbReference type="RefSeq" id="WP_129528482.1">
    <property type="nucleotide sequence ID" value="NZ_UFQB01000013.1"/>
</dbReference>
<organism evidence="2 3">
    <name type="scientific">Achromobacter agilis</name>
    <dbReference type="NCBI Taxonomy" id="1353888"/>
    <lineage>
        <taxon>Bacteria</taxon>
        <taxon>Pseudomonadati</taxon>
        <taxon>Pseudomonadota</taxon>
        <taxon>Betaproteobacteria</taxon>
        <taxon>Burkholderiales</taxon>
        <taxon>Alcaligenaceae</taxon>
        <taxon>Achromobacter</taxon>
    </lineage>
</organism>
<proteinExistence type="predicted"/>
<dbReference type="EMBL" id="UFQB01000013">
    <property type="protein sequence ID" value="SSW67832.1"/>
    <property type="molecule type" value="Genomic_DNA"/>
</dbReference>
<sequence>MTRNRLAAFVLGLLAAPAGAAVVYDNHGLVVDAAAGSRSDWNTGQRQTTRSTTITYRGAKLCGKDVGALLYPDGKSPAARAFFCASTAKALETDAVLAFFTSSSASTALAHLQAGDGGLRVTRLAVSSDPKRDGIGGTRFEDARLPGWTRVYTAWNETVMIRHAPLTALNIGAGKLLDVADGVAYLAVPPGREAVEVEPTHYVTDAYGYRQLVPAITKFVSAPLAFRAVRMSDGRELARLDFKDTCLGLPAIQFDRPDAQSRPAAPDVAFDDVPAWRAATLQLTQASGRATLRLQPAAALPRKAGCAPG</sequence>
<keyword evidence="3" id="KW-1185">Reference proteome</keyword>
<evidence type="ECO:0000256" key="1">
    <source>
        <dbReference type="SAM" id="SignalP"/>
    </source>
</evidence>
<feature type="signal peptide" evidence="1">
    <location>
        <begin position="1"/>
        <end position="20"/>
    </location>
</feature>
<gene>
    <name evidence="2" type="ORF">AGI3411_03315</name>
</gene>
<dbReference type="Proteomes" id="UP000289184">
    <property type="component" value="Unassembled WGS sequence"/>
</dbReference>
<evidence type="ECO:0000313" key="3">
    <source>
        <dbReference type="Proteomes" id="UP000289184"/>
    </source>
</evidence>
<protein>
    <submittedName>
        <fullName evidence="2">Uncharacterized protein</fullName>
    </submittedName>
</protein>
<dbReference type="OrthoDB" id="6739515at2"/>
<keyword evidence="1" id="KW-0732">Signal</keyword>
<feature type="chain" id="PRO_5019382641" evidence="1">
    <location>
        <begin position="21"/>
        <end position="309"/>
    </location>
</feature>
<reference evidence="2 3" key="1">
    <citation type="submission" date="2018-07" db="EMBL/GenBank/DDBJ databases">
        <authorList>
            <person name="Peeters C."/>
        </authorList>
    </citation>
    <scope>NUCLEOTIDE SEQUENCE [LARGE SCALE GENOMIC DNA]</scope>
    <source>
        <strain evidence="2 3">LMG 3411</strain>
    </source>
</reference>
<dbReference type="AlphaFoldDB" id="A0A446CIY2"/>
<name>A0A446CIY2_9BURK</name>
<accession>A0A446CIY2</accession>